<evidence type="ECO:0000313" key="9">
    <source>
        <dbReference type="EMBL" id="MEN0643513.1"/>
    </source>
</evidence>
<feature type="transmembrane region" description="Helical" evidence="7">
    <location>
        <begin position="248"/>
        <end position="267"/>
    </location>
</feature>
<keyword evidence="10" id="KW-1185">Reference proteome</keyword>
<gene>
    <name evidence="9" type="ORF">MKY91_10180</name>
</gene>
<dbReference type="PANTHER" id="PTHR32322:SF18">
    <property type="entry name" value="S-ADENOSYLMETHIONINE_S-ADENOSYLHOMOCYSTEINE TRANSPORTER"/>
    <property type="match status" value="1"/>
</dbReference>
<dbReference type="Gene3D" id="1.10.3730.20">
    <property type="match status" value="1"/>
</dbReference>
<feature type="transmembrane region" description="Helical" evidence="7">
    <location>
        <begin position="12"/>
        <end position="34"/>
    </location>
</feature>
<feature type="transmembrane region" description="Helical" evidence="7">
    <location>
        <begin position="153"/>
        <end position="171"/>
    </location>
</feature>
<protein>
    <submittedName>
        <fullName evidence="9">DMT family transporter</fullName>
    </submittedName>
</protein>
<feature type="transmembrane region" description="Helical" evidence="7">
    <location>
        <begin position="40"/>
        <end position="61"/>
    </location>
</feature>
<keyword evidence="6 7" id="KW-0472">Membrane</keyword>
<comment type="subcellular location">
    <subcellularLocation>
        <location evidence="1">Cell membrane</location>
        <topology evidence="1">Multi-pass membrane protein</topology>
    </subcellularLocation>
</comment>
<evidence type="ECO:0000256" key="1">
    <source>
        <dbReference type="ARBA" id="ARBA00004651"/>
    </source>
</evidence>
<dbReference type="InterPro" id="IPR000620">
    <property type="entry name" value="EamA_dom"/>
</dbReference>
<evidence type="ECO:0000256" key="2">
    <source>
        <dbReference type="ARBA" id="ARBA00007362"/>
    </source>
</evidence>
<evidence type="ECO:0000259" key="8">
    <source>
        <dbReference type="Pfam" id="PF00892"/>
    </source>
</evidence>
<feature type="domain" description="EamA" evidence="8">
    <location>
        <begin position="152"/>
        <end position="288"/>
    </location>
</feature>
<keyword evidence="4 7" id="KW-0812">Transmembrane</keyword>
<reference evidence="9 10" key="1">
    <citation type="submission" date="2024-03" db="EMBL/GenBank/DDBJ databases">
        <title>Bacilli Hybrid Assemblies.</title>
        <authorList>
            <person name="Kovac J."/>
        </authorList>
    </citation>
    <scope>NUCLEOTIDE SEQUENCE [LARGE SCALE GENOMIC DNA]</scope>
    <source>
        <strain evidence="9 10">FSL R7-0666</strain>
    </source>
</reference>
<organism evidence="9 10">
    <name type="scientific">Alkalicoccobacillus gibsonii</name>
    <dbReference type="NCBI Taxonomy" id="79881"/>
    <lineage>
        <taxon>Bacteria</taxon>
        <taxon>Bacillati</taxon>
        <taxon>Bacillota</taxon>
        <taxon>Bacilli</taxon>
        <taxon>Bacillales</taxon>
        <taxon>Bacillaceae</taxon>
        <taxon>Alkalicoccobacillus</taxon>
    </lineage>
</organism>
<feature type="transmembrane region" description="Helical" evidence="7">
    <location>
        <begin position="73"/>
        <end position="94"/>
    </location>
</feature>
<feature type="transmembrane region" description="Helical" evidence="7">
    <location>
        <begin position="273"/>
        <end position="293"/>
    </location>
</feature>
<evidence type="ECO:0000256" key="3">
    <source>
        <dbReference type="ARBA" id="ARBA00022475"/>
    </source>
</evidence>
<evidence type="ECO:0000256" key="6">
    <source>
        <dbReference type="ARBA" id="ARBA00023136"/>
    </source>
</evidence>
<feature type="transmembrane region" description="Helical" evidence="7">
    <location>
        <begin position="128"/>
        <end position="147"/>
    </location>
</feature>
<proteinExistence type="inferred from homology"/>
<dbReference type="InterPro" id="IPR050638">
    <property type="entry name" value="AA-Vitamin_Transporters"/>
</dbReference>
<feature type="transmembrane region" description="Helical" evidence="7">
    <location>
        <begin position="100"/>
        <end position="121"/>
    </location>
</feature>
<keyword evidence="5 7" id="KW-1133">Transmembrane helix</keyword>
<evidence type="ECO:0000256" key="4">
    <source>
        <dbReference type="ARBA" id="ARBA00022692"/>
    </source>
</evidence>
<dbReference type="PANTHER" id="PTHR32322">
    <property type="entry name" value="INNER MEMBRANE TRANSPORTER"/>
    <property type="match status" value="1"/>
</dbReference>
<evidence type="ECO:0000313" key="10">
    <source>
        <dbReference type="Proteomes" id="UP001418796"/>
    </source>
</evidence>
<evidence type="ECO:0000256" key="7">
    <source>
        <dbReference type="SAM" id="Phobius"/>
    </source>
</evidence>
<sequence length="308" mass="33510">MNETAKQGLFIHYVLVMIATLLWGVNIVCLKILVTSFTPVTMTALRIGTAGFVLLLGLLFLKKAKKLNRIEWVYVIAGGGLGVFAHHLFLAFGLQSIQASTAVLLLGLVPVATAICSILFLKESFTKWTFLGIGLAFLGVLFVQGGVSQFGIGSVYILIAVLVQAISFLFIRKASKTLNALQVTTLTLLIGALILFICSFVIEPNGFERFTMGRPTLYAIFGFSAICSTAAGQLLFNTSISRIGASKSAIFLNFVPFFGVVCSAIILDETILWYQWCGFVLIVAGVLFGTGYIEHRKNTSVLRPMRSR</sequence>
<feature type="transmembrane region" description="Helical" evidence="7">
    <location>
        <begin position="183"/>
        <end position="202"/>
    </location>
</feature>
<comment type="similarity">
    <text evidence="2">Belongs to the EamA transporter family.</text>
</comment>
<dbReference type="InterPro" id="IPR037185">
    <property type="entry name" value="EmrE-like"/>
</dbReference>
<keyword evidence="3" id="KW-1003">Cell membrane</keyword>
<accession>A0ABU9VI45</accession>
<comment type="caution">
    <text evidence="9">The sequence shown here is derived from an EMBL/GenBank/DDBJ whole genome shotgun (WGS) entry which is preliminary data.</text>
</comment>
<evidence type="ECO:0000256" key="5">
    <source>
        <dbReference type="ARBA" id="ARBA00022989"/>
    </source>
</evidence>
<dbReference type="EMBL" id="JBCITK010000001">
    <property type="protein sequence ID" value="MEN0643513.1"/>
    <property type="molecule type" value="Genomic_DNA"/>
</dbReference>
<name>A0ABU9VI45_9BACI</name>
<feature type="transmembrane region" description="Helical" evidence="7">
    <location>
        <begin position="217"/>
        <end position="236"/>
    </location>
</feature>
<dbReference type="Proteomes" id="UP001418796">
    <property type="component" value="Unassembled WGS sequence"/>
</dbReference>
<dbReference type="Pfam" id="PF00892">
    <property type="entry name" value="EamA"/>
    <property type="match status" value="2"/>
</dbReference>
<feature type="domain" description="EamA" evidence="8">
    <location>
        <begin position="13"/>
        <end position="143"/>
    </location>
</feature>
<dbReference type="SUPFAM" id="SSF103481">
    <property type="entry name" value="Multidrug resistance efflux transporter EmrE"/>
    <property type="match status" value="2"/>
</dbReference>
<dbReference type="RefSeq" id="WP_343130422.1">
    <property type="nucleotide sequence ID" value="NZ_JBCITK010000001.1"/>
</dbReference>